<feature type="binding site" evidence="5">
    <location>
        <begin position="156"/>
        <end position="159"/>
    </location>
    <ligand>
        <name>substrate</name>
    </ligand>
</feature>
<dbReference type="HOGENOM" id="CLU_072626_3_0_0"/>
<evidence type="ECO:0000256" key="3">
    <source>
        <dbReference type="ARBA" id="ARBA00029596"/>
    </source>
</evidence>
<dbReference type="CDD" id="cd16841">
    <property type="entry name" value="RraA_family"/>
    <property type="match status" value="1"/>
</dbReference>
<evidence type="ECO:0000256" key="5">
    <source>
        <dbReference type="PIRSR" id="PIRSR605493-1"/>
    </source>
</evidence>
<evidence type="ECO:0000256" key="6">
    <source>
        <dbReference type="SAM" id="MobiDB-lite"/>
    </source>
</evidence>
<feature type="region of interest" description="Disordered" evidence="6">
    <location>
        <begin position="1"/>
        <end position="27"/>
    </location>
</feature>
<dbReference type="GO" id="GO:0032259">
    <property type="term" value="P:methylation"/>
    <property type="evidence" value="ECO:0007669"/>
    <property type="project" value="UniProtKB-KW"/>
</dbReference>
<keyword evidence="8" id="KW-0808">Transferase</keyword>
<dbReference type="SUPFAM" id="SSF89562">
    <property type="entry name" value="RraA-like"/>
    <property type="match status" value="1"/>
</dbReference>
<dbReference type="Proteomes" id="UP000000343">
    <property type="component" value="Plasmid pACIX902"/>
</dbReference>
<accession>E8X6Y8</accession>
<dbReference type="GO" id="GO:0008168">
    <property type="term" value="F:methyltransferase activity"/>
    <property type="evidence" value="ECO:0007669"/>
    <property type="project" value="UniProtKB-KW"/>
</dbReference>
<gene>
    <name evidence="8" type="ordered locus">AciX9_3811</name>
</gene>
<evidence type="ECO:0000313" key="9">
    <source>
        <dbReference type="Proteomes" id="UP000000343"/>
    </source>
</evidence>
<dbReference type="Gene3D" id="3.50.30.40">
    <property type="entry name" value="Ribonuclease E inhibitor RraA/RraA-like"/>
    <property type="match status" value="1"/>
</dbReference>
<dbReference type="KEGG" id="acm:AciX9_3811"/>
<feature type="transmembrane region" description="Helical" evidence="7">
    <location>
        <begin position="32"/>
        <end position="50"/>
    </location>
</feature>
<evidence type="ECO:0000313" key="8">
    <source>
        <dbReference type="EMBL" id="ADW71097.1"/>
    </source>
</evidence>
<feature type="compositionally biased region" description="Basic and acidic residues" evidence="6">
    <location>
        <begin position="1"/>
        <end position="12"/>
    </location>
</feature>
<dbReference type="PANTHER" id="PTHR33254">
    <property type="entry name" value="4-HYDROXY-4-METHYL-2-OXOGLUTARATE ALDOLASE 3-RELATED"/>
    <property type="match status" value="1"/>
</dbReference>
<dbReference type="AlphaFoldDB" id="E8X6Y8"/>
<dbReference type="Pfam" id="PF03737">
    <property type="entry name" value="RraA-like"/>
    <property type="match status" value="1"/>
</dbReference>
<keyword evidence="9" id="KW-1185">Reference proteome</keyword>
<evidence type="ECO:0000256" key="1">
    <source>
        <dbReference type="ARBA" id="ARBA00001968"/>
    </source>
</evidence>
<geneLocation type="plasmid" evidence="8 9">
    <name>pACIX902</name>
</geneLocation>
<name>E8X6Y8_GRATM</name>
<keyword evidence="7" id="KW-1133">Transmembrane helix</keyword>
<dbReference type="InterPro" id="IPR005493">
    <property type="entry name" value="RraA/RraA-like"/>
</dbReference>
<comment type="cofactor">
    <cofactor evidence="5">
        <name>Mg(2+)</name>
        <dbReference type="ChEBI" id="CHEBI:18420"/>
    </cofactor>
</comment>
<evidence type="ECO:0000256" key="4">
    <source>
        <dbReference type="ARBA" id="ARBA00030169"/>
    </source>
</evidence>
<feature type="binding site" evidence="5">
    <location>
        <position position="179"/>
    </location>
    <ligand>
        <name>Mg(2+)</name>
        <dbReference type="ChEBI" id="CHEBI:18420"/>
    </ligand>
</feature>
<keyword evidence="7" id="KW-0472">Membrane</keyword>
<keyword evidence="8" id="KW-0489">Methyltransferase</keyword>
<reference evidence="9" key="1">
    <citation type="submission" date="2011-01" db="EMBL/GenBank/DDBJ databases">
        <title>Complete sequence of plasmid2 of Acidobacterium sp. MP5ACTX9.</title>
        <authorList>
            <consortium name="US DOE Joint Genome Institute"/>
            <person name="Lucas S."/>
            <person name="Copeland A."/>
            <person name="Lapidus A."/>
            <person name="Cheng J.-F."/>
            <person name="Goodwin L."/>
            <person name="Pitluck S."/>
            <person name="Teshima H."/>
            <person name="Detter J.C."/>
            <person name="Han C."/>
            <person name="Tapia R."/>
            <person name="Land M."/>
            <person name="Hauser L."/>
            <person name="Kyrpides N."/>
            <person name="Ivanova N."/>
            <person name="Ovchinnikova G."/>
            <person name="Pagani I."/>
            <person name="Rawat S.R."/>
            <person name="Mannisto M."/>
            <person name="Haggblom M.M."/>
            <person name="Woyke T."/>
        </authorList>
    </citation>
    <scope>NUCLEOTIDE SEQUENCE [LARGE SCALE GENOMIC DNA]</scope>
    <source>
        <strain evidence="9">MP5ACTX9</strain>
        <plasmid evidence="9">Plasmid pACIX902</plasmid>
    </source>
</reference>
<protein>
    <recommendedName>
        <fullName evidence="2">Putative 4-hydroxy-4-methyl-2-oxoglutarate aldolase</fullName>
    </recommendedName>
    <alternativeName>
        <fullName evidence="3">Regulator of ribonuclease activity homolog</fullName>
    </alternativeName>
    <alternativeName>
        <fullName evidence="4">RraA-like protein</fullName>
    </alternativeName>
</protein>
<evidence type="ECO:0000256" key="2">
    <source>
        <dbReference type="ARBA" id="ARBA00016549"/>
    </source>
</evidence>
<dbReference type="GO" id="GO:0046872">
    <property type="term" value="F:metal ion binding"/>
    <property type="evidence" value="ECO:0007669"/>
    <property type="project" value="UniProtKB-KW"/>
</dbReference>
<keyword evidence="7" id="KW-0812">Transmembrane</keyword>
<dbReference type="InterPro" id="IPR036704">
    <property type="entry name" value="RraA/RraA-like_sf"/>
</dbReference>
<comment type="cofactor">
    <cofactor evidence="1">
        <name>a divalent metal cation</name>
        <dbReference type="ChEBI" id="CHEBI:60240"/>
    </cofactor>
</comment>
<proteinExistence type="predicted"/>
<dbReference type="PANTHER" id="PTHR33254:SF4">
    <property type="entry name" value="4-HYDROXY-4-METHYL-2-OXOGLUTARATE ALDOLASE 3-RELATED"/>
    <property type="match status" value="1"/>
</dbReference>
<keyword evidence="5" id="KW-0479">Metal-binding</keyword>
<evidence type="ECO:0000256" key="7">
    <source>
        <dbReference type="SAM" id="Phobius"/>
    </source>
</evidence>
<feature type="binding site" evidence="5">
    <location>
        <position position="178"/>
    </location>
    <ligand>
        <name>substrate</name>
    </ligand>
</feature>
<organism evidence="9">
    <name type="scientific">Granulicella tundricola (strain ATCC BAA-1859 / DSM 23138 / MP5ACTX9)</name>
    <dbReference type="NCBI Taxonomy" id="1198114"/>
    <lineage>
        <taxon>Bacteria</taxon>
        <taxon>Pseudomonadati</taxon>
        <taxon>Acidobacteriota</taxon>
        <taxon>Terriglobia</taxon>
        <taxon>Terriglobales</taxon>
        <taxon>Acidobacteriaceae</taxon>
        <taxon>Granulicella</taxon>
    </lineage>
</organism>
<keyword evidence="5" id="KW-0460">Magnesium</keyword>
<sequence>MQHARTVKEHPLIDSSKSSKSHMQSGSRRNRAMIASIVIAGSLLATTRIMHARTLLTAADYNASPAEMIEAYRHVEAASVSDAIEQSLHQKSYMSHRMQPIFPTKFAGTALTVKLVKQENHDPDALSGMLKAIDSGGPGSVYVMSVEDGADIAGMGGLMGTAMFSRGFVGAIVDGGVRDLPQLKRIGFPVYSTGSVPSTSVGHYKFSGVNVPVDCDGVKVQPNDIIVADQDGVVVVPREHAADILIAAQKLDNSEHSMYPFIEKFHSIVEAVKQFGRI</sequence>
<keyword evidence="8" id="KW-0614">Plasmid</keyword>
<dbReference type="EMBL" id="CP002482">
    <property type="protein sequence ID" value="ADW71097.1"/>
    <property type="molecule type" value="Genomic_DNA"/>
</dbReference>